<keyword evidence="2" id="KW-1185">Reference proteome</keyword>
<gene>
    <name evidence="1" type="ORF">KUL25_20875</name>
</gene>
<dbReference type="EMBL" id="CP078073">
    <property type="protein sequence ID" value="QXL87824.1"/>
    <property type="molecule type" value="Genomic_DNA"/>
</dbReference>
<dbReference type="Proteomes" id="UP000693972">
    <property type="component" value="Unassembled WGS sequence"/>
</dbReference>
<dbReference type="AlphaFoldDB" id="A0A975TUB2"/>
<proteinExistence type="predicted"/>
<dbReference type="EMBL" id="JAIMBW010000001">
    <property type="protein sequence ID" value="MBY4895224.1"/>
    <property type="molecule type" value="Genomic_DNA"/>
</dbReference>
<name>A0A975TUB2_9RHOB</name>
<accession>A0A975TUB2</accession>
<dbReference type="RefSeq" id="WP_257894673.1">
    <property type="nucleotide sequence ID" value="NZ_JAIMBW010000001.1"/>
</dbReference>
<organism evidence="1">
    <name type="scientific">Gymnodinialimonas phycosphaerae</name>
    <dbReference type="NCBI Taxonomy" id="2841589"/>
    <lineage>
        <taxon>Bacteria</taxon>
        <taxon>Pseudomonadati</taxon>
        <taxon>Pseudomonadota</taxon>
        <taxon>Alphaproteobacteria</taxon>
        <taxon>Rhodobacterales</taxon>
        <taxon>Paracoccaceae</taxon>
        <taxon>Gymnodinialimonas</taxon>
    </lineage>
</organism>
<evidence type="ECO:0000313" key="1">
    <source>
        <dbReference type="EMBL" id="QXL87824.1"/>
    </source>
</evidence>
<reference evidence="1 2" key="1">
    <citation type="submission" date="2021-07" db="EMBL/GenBank/DDBJ databases">
        <title>Karlodiniumbacter phycospheric gen. nov., sp. nov., a phycosphere bacterium isolated from karlodinium veneficum.</title>
        <authorList>
            <person name="Peng Y."/>
            <person name="Jiang L."/>
            <person name="Lee J."/>
        </authorList>
    </citation>
    <scope>NUCLEOTIDE SEQUENCE</scope>
    <source>
        <strain evidence="1 2">N5</strain>
    </source>
</reference>
<sequence>MFLVACVPQSGSLVSPDTGLSGHYSRQVVIFNDAHHVLYGHVLITHRNGETLRTLVVSQRRDGVHRLRFSEAWSGGIQLPFRRASALDGCSHGHCLNHHAGLIFLSEALFTHAQSHGLHARLVSGTTNLDISVPASLFHLPPT</sequence>
<evidence type="ECO:0000313" key="2">
    <source>
        <dbReference type="Proteomes" id="UP000693972"/>
    </source>
</evidence>
<protein>
    <submittedName>
        <fullName evidence="1">Uncharacterized protein</fullName>
    </submittedName>
</protein>